<dbReference type="InterPro" id="IPR030678">
    <property type="entry name" value="Peptide/Ni-bd"/>
</dbReference>
<evidence type="ECO:0000313" key="7">
    <source>
        <dbReference type="Proteomes" id="UP000223071"/>
    </source>
</evidence>
<evidence type="ECO:0000256" key="4">
    <source>
        <dbReference type="SAM" id="MobiDB-lite"/>
    </source>
</evidence>
<proteinExistence type="inferred from homology"/>
<feature type="compositionally biased region" description="Low complexity" evidence="4">
    <location>
        <begin position="22"/>
        <end position="38"/>
    </location>
</feature>
<accession>A0A2A9HDU6</accession>
<dbReference type="Gene3D" id="3.10.105.10">
    <property type="entry name" value="Dipeptide-binding Protein, Domain 3"/>
    <property type="match status" value="1"/>
</dbReference>
<name>A0A2A9HDU6_TEPT2</name>
<gene>
    <name evidence="6" type="ORF">A9A59_0701</name>
</gene>
<dbReference type="CDD" id="cd00995">
    <property type="entry name" value="PBP2_NikA_DppA_OppA_like"/>
    <property type="match status" value="1"/>
</dbReference>
<evidence type="ECO:0000256" key="1">
    <source>
        <dbReference type="ARBA" id="ARBA00005695"/>
    </source>
</evidence>
<keyword evidence="2" id="KW-0813">Transport</keyword>
<organism evidence="6 7">
    <name type="scientific">Tepidiforma thermophila (strain KCTC 52669 / CGMCC 1.13589 / G233)</name>
    <dbReference type="NCBI Taxonomy" id="2761530"/>
    <lineage>
        <taxon>Bacteria</taxon>
        <taxon>Bacillati</taxon>
        <taxon>Chloroflexota</taxon>
        <taxon>Tepidiformia</taxon>
        <taxon>Tepidiformales</taxon>
        <taxon>Tepidiformaceae</taxon>
        <taxon>Tepidiforma</taxon>
    </lineage>
</organism>
<sequence length="525" mass="58245">MAGAAAFGAVGCGDDDDESGSTPPTAGTGGATAPATTTQAPRKGGTLRMNQTGDLQLNAGYPFVVAPPNRILPWLVHEPLIRYRKDVRNPELLLVDQFEYSADRTKLTVRLKPGVTFHDGAPLTPEDVFFSIDFSVNPKAYGVTVSGTPSQLAKSITGRKKVDDRTMEFTFDRPRWDMTGYFATLNIHREASLPKMLAGEALNGTGPYMLEKYTPGVGISFVPNRNWHLSAQEGGPYLDRVEARIFTDETAVATAFEAKELDVAFRLPGADARRFRDRVRKAPRIGGLFLGMVVKNPMLADRRVRQAIFWAIDRERIAKEVGEGFYPATAQIWPEYSPAYDPELDKPYYDPAKAKSLLQQAGFSQDRPLEIPYTQRSEASVLIVKENLEAIGIKTAPKLTETAVFINTLRQRQYGDFYVAGMNFSDPAPASALLNNFNIAIPNQAYQESPELKEILAKIGTVDPLGEEAKELYRRFNRLWVEDPWIAVLEPSGALDVVSDRAQGFDEYFIVPLQAPNFGRIWLKA</sequence>
<keyword evidence="3" id="KW-0732">Signal</keyword>
<dbReference type="GO" id="GO:0042597">
    <property type="term" value="C:periplasmic space"/>
    <property type="evidence" value="ECO:0007669"/>
    <property type="project" value="UniProtKB-ARBA"/>
</dbReference>
<dbReference type="InterPro" id="IPR039424">
    <property type="entry name" value="SBP_5"/>
</dbReference>
<comment type="similarity">
    <text evidence="1">Belongs to the bacterial solute-binding protein 5 family.</text>
</comment>
<evidence type="ECO:0000256" key="2">
    <source>
        <dbReference type="ARBA" id="ARBA00022448"/>
    </source>
</evidence>
<dbReference type="PANTHER" id="PTHR30290:SF9">
    <property type="entry name" value="OLIGOPEPTIDE-BINDING PROTEIN APPA"/>
    <property type="match status" value="1"/>
</dbReference>
<evidence type="ECO:0000313" key="6">
    <source>
        <dbReference type="EMBL" id="PFG73503.1"/>
    </source>
</evidence>
<keyword evidence="7" id="KW-1185">Reference proteome</keyword>
<evidence type="ECO:0000259" key="5">
    <source>
        <dbReference type="Pfam" id="PF00496"/>
    </source>
</evidence>
<dbReference type="GO" id="GO:0015833">
    <property type="term" value="P:peptide transport"/>
    <property type="evidence" value="ECO:0007669"/>
    <property type="project" value="TreeGrafter"/>
</dbReference>
<feature type="domain" description="Solute-binding protein family 5" evidence="5">
    <location>
        <begin position="92"/>
        <end position="435"/>
    </location>
</feature>
<dbReference type="SUPFAM" id="SSF53850">
    <property type="entry name" value="Periplasmic binding protein-like II"/>
    <property type="match status" value="1"/>
</dbReference>
<dbReference type="InterPro" id="IPR000914">
    <property type="entry name" value="SBP_5_dom"/>
</dbReference>
<dbReference type="PANTHER" id="PTHR30290">
    <property type="entry name" value="PERIPLASMIC BINDING COMPONENT OF ABC TRANSPORTER"/>
    <property type="match status" value="1"/>
</dbReference>
<dbReference type="Gene3D" id="3.40.190.10">
    <property type="entry name" value="Periplasmic binding protein-like II"/>
    <property type="match status" value="1"/>
</dbReference>
<evidence type="ECO:0000256" key="3">
    <source>
        <dbReference type="ARBA" id="ARBA00022729"/>
    </source>
</evidence>
<dbReference type="AlphaFoldDB" id="A0A2A9HDU6"/>
<dbReference type="EMBL" id="PDJQ01000001">
    <property type="protein sequence ID" value="PFG73503.1"/>
    <property type="molecule type" value="Genomic_DNA"/>
</dbReference>
<dbReference type="GO" id="GO:1904680">
    <property type="term" value="F:peptide transmembrane transporter activity"/>
    <property type="evidence" value="ECO:0007669"/>
    <property type="project" value="TreeGrafter"/>
</dbReference>
<dbReference type="Proteomes" id="UP000223071">
    <property type="component" value="Unassembled WGS sequence"/>
</dbReference>
<dbReference type="Pfam" id="PF00496">
    <property type="entry name" value="SBP_bac_5"/>
    <property type="match status" value="1"/>
</dbReference>
<dbReference type="PIRSF" id="PIRSF002741">
    <property type="entry name" value="MppA"/>
    <property type="match status" value="1"/>
</dbReference>
<comment type="caution">
    <text evidence="6">The sequence shown here is derived from an EMBL/GenBank/DDBJ whole genome shotgun (WGS) entry which is preliminary data.</text>
</comment>
<feature type="region of interest" description="Disordered" evidence="4">
    <location>
        <begin position="1"/>
        <end position="50"/>
    </location>
</feature>
<reference evidence="6 7" key="1">
    <citation type="submission" date="2017-09" db="EMBL/GenBank/DDBJ databases">
        <title>Sequencing the genomes of two abundant thermophiles in Great Basin hot springs: Thermocrinis jamiesonii and novel Chloroflexi Thermoflexus hugenholtzii.</title>
        <authorList>
            <person name="Hedlund B."/>
        </authorList>
    </citation>
    <scope>NUCLEOTIDE SEQUENCE [LARGE SCALE GENOMIC DNA]</scope>
    <source>
        <strain evidence="6 7">G233</strain>
    </source>
</reference>
<dbReference type="GO" id="GO:0043190">
    <property type="term" value="C:ATP-binding cassette (ABC) transporter complex"/>
    <property type="evidence" value="ECO:0007669"/>
    <property type="project" value="InterPro"/>
</dbReference>
<protein>
    <submittedName>
        <fullName evidence="6">ABC-type transport system substrate-binding protein</fullName>
    </submittedName>
</protein>